<name>A0ACB9REM2_9MYRT</name>
<proteinExistence type="predicted"/>
<organism evidence="1 2">
    <name type="scientific">Melastoma candidum</name>
    <dbReference type="NCBI Taxonomy" id="119954"/>
    <lineage>
        <taxon>Eukaryota</taxon>
        <taxon>Viridiplantae</taxon>
        <taxon>Streptophyta</taxon>
        <taxon>Embryophyta</taxon>
        <taxon>Tracheophyta</taxon>
        <taxon>Spermatophyta</taxon>
        <taxon>Magnoliopsida</taxon>
        <taxon>eudicotyledons</taxon>
        <taxon>Gunneridae</taxon>
        <taxon>Pentapetalae</taxon>
        <taxon>rosids</taxon>
        <taxon>malvids</taxon>
        <taxon>Myrtales</taxon>
        <taxon>Melastomataceae</taxon>
        <taxon>Melastomatoideae</taxon>
        <taxon>Melastomateae</taxon>
        <taxon>Melastoma</taxon>
    </lineage>
</organism>
<reference evidence="2" key="1">
    <citation type="journal article" date="2023" name="Front. Plant Sci.">
        <title>Chromosomal-level genome assembly of Melastoma candidum provides insights into trichome evolution.</title>
        <authorList>
            <person name="Zhong Y."/>
            <person name="Wu W."/>
            <person name="Sun C."/>
            <person name="Zou P."/>
            <person name="Liu Y."/>
            <person name="Dai S."/>
            <person name="Zhou R."/>
        </authorList>
    </citation>
    <scope>NUCLEOTIDE SEQUENCE [LARGE SCALE GENOMIC DNA]</scope>
</reference>
<dbReference type="Proteomes" id="UP001057402">
    <property type="component" value="Chromosome 4"/>
</dbReference>
<protein>
    <submittedName>
        <fullName evidence="1">Uncharacterized protein</fullName>
    </submittedName>
</protein>
<sequence>MGCAQSRIDNEESVARCKDRRNHMKDAVSARNAFAAAHTAYSVSLKNTGASLSGFSVSESFPSSNPSDDVPPPLPPPPPPPLHPHIDTLPSPPPPLPAVSPPPLKRASTMPPDIASSPATATPGVGLGLGGLDRRGIDKSPISIDEEDGDDEDQEVKLQNNLRRPSRPRKGDVVTAPPPPMPESKGMMWDYFYMVENMQGSGLGGRGEVENEDEVQDDEDNDHDHNNATSNIRDVGGMRMRFEGSDSLEMEFKTPEKQKVVVVQDEEDLRSEVRAKEELEADASTKAVTATATGYNMVKAMRVIDDHFLKASECAHEVCRMLEATRMHYHSNFADDRGHIDHSARVMRVITWNKSFKGLPNGDSGKDDFDADEYETHATVLDKLLAWEKKLYEEVKQGELMKLEYQRKVTLLNKQKKRSASAESLQKTKAAVSHLHTRYIVDMQSMDSTASEINQIRDHQLYPKLTQLVDGLAVMWERMCLHHESQLSIVSDLRSLDVSQAPRETTRQHHKCTAQLEEVIQKWHSEFEKLVIHQKHYVCALNSWLKLNLIPIESSLKEKISSPPRAQSPPIQALLVAWQDLLEKLPDENAKTAISAFGAVIRTIMLHQEEELKLKDKHEETRKEFLRKNQAFEEWYQKYLQRRGHNEAGEDVNPNDPVMEKRAAVESLRKRMEEEVEAHQRLCVQVREKSLGSLKTRLPELFRAILDYSHACADSYARLRAVTQMHKSKGVAS</sequence>
<evidence type="ECO:0000313" key="1">
    <source>
        <dbReference type="EMBL" id="KAI4376943.1"/>
    </source>
</evidence>
<gene>
    <name evidence="1" type="ORF">MLD38_014644</name>
</gene>
<dbReference type="EMBL" id="CM042883">
    <property type="protein sequence ID" value="KAI4376943.1"/>
    <property type="molecule type" value="Genomic_DNA"/>
</dbReference>
<keyword evidence="2" id="KW-1185">Reference proteome</keyword>
<comment type="caution">
    <text evidence="1">The sequence shown here is derived from an EMBL/GenBank/DDBJ whole genome shotgun (WGS) entry which is preliminary data.</text>
</comment>
<accession>A0ACB9REM2</accession>
<evidence type="ECO:0000313" key="2">
    <source>
        <dbReference type="Proteomes" id="UP001057402"/>
    </source>
</evidence>